<gene>
    <name evidence="4" type="ORF">ACFFJH_12540</name>
</gene>
<organism evidence="4 5">
    <name type="scientific">Undibacterium danionis</name>
    <dbReference type="NCBI Taxonomy" id="1812100"/>
    <lineage>
        <taxon>Bacteria</taxon>
        <taxon>Pseudomonadati</taxon>
        <taxon>Pseudomonadota</taxon>
        <taxon>Betaproteobacteria</taxon>
        <taxon>Burkholderiales</taxon>
        <taxon>Oxalobacteraceae</taxon>
        <taxon>Undibacterium</taxon>
    </lineage>
</organism>
<reference evidence="4 5" key="1">
    <citation type="submission" date="2024-09" db="EMBL/GenBank/DDBJ databases">
        <authorList>
            <person name="Sun Q."/>
            <person name="Mori K."/>
        </authorList>
    </citation>
    <scope>NUCLEOTIDE SEQUENCE [LARGE SCALE GENOMIC DNA]</scope>
    <source>
        <strain evidence="4 5">CCM 8677</strain>
    </source>
</reference>
<dbReference type="GO" id="GO:0016746">
    <property type="term" value="F:acyltransferase activity"/>
    <property type="evidence" value="ECO:0007669"/>
    <property type="project" value="UniProtKB-KW"/>
</dbReference>
<evidence type="ECO:0000313" key="5">
    <source>
        <dbReference type="Proteomes" id="UP001589844"/>
    </source>
</evidence>
<sequence>MTHIIENSREHLADFIRLNEEWISHYFTIEETDRKLAANPYQVVDNGGYLFFLMSDDEVLGVCALFNEGDGVYELARMAVSPKHQGKAYSKQLMEHCLNKLKILQAKKVYLVSNTKLETAIHLYKKYGFQTVSEGPHPVYSRANIVMERVL</sequence>
<keyword evidence="1 4" id="KW-0808">Transferase</keyword>
<dbReference type="InterPro" id="IPR016181">
    <property type="entry name" value="Acyl_CoA_acyltransferase"/>
</dbReference>
<feature type="domain" description="N-acetyltransferase" evidence="3">
    <location>
        <begin position="2"/>
        <end position="151"/>
    </location>
</feature>
<evidence type="ECO:0000256" key="1">
    <source>
        <dbReference type="ARBA" id="ARBA00022679"/>
    </source>
</evidence>
<dbReference type="Gene3D" id="3.40.630.30">
    <property type="match status" value="1"/>
</dbReference>
<dbReference type="InterPro" id="IPR050680">
    <property type="entry name" value="YpeA/RimI_acetyltransf"/>
</dbReference>
<evidence type="ECO:0000313" key="4">
    <source>
        <dbReference type="EMBL" id="MFC0350643.1"/>
    </source>
</evidence>
<name>A0ABV6IFP3_9BURK</name>
<dbReference type="EC" id="2.3.-.-" evidence="4"/>
<dbReference type="Proteomes" id="UP001589844">
    <property type="component" value="Unassembled WGS sequence"/>
</dbReference>
<proteinExistence type="predicted"/>
<evidence type="ECO:0000256" key="2">
    <source>
        <dbReference type="ARBA" id="ARBA00023315"/>
    </source>
</evidence>
<keyword evidence="5" id="KW-1185">Reference proteome</keyword>
<dbReference type="PANTHER" id="PTHR43420">
    <property type="entry name" value="ACETYLTRANSFERASE"/>
    <property type="match status" value="1"/>
</dbReference>
<accession>A0ABV6IFP3</accession>
<dbReference type="CDD" id="cd04301">
    <property type="entry name" value="NAT_SF"/>
    <property type="match status" value="1"/>
</dbReference>
<keyword evidence="2 4" id="KW-0012">Acyltransferase</keyword>
<dbReference type="EMBL" id="JBHLXJ010000013">
    <property type="protein sequence ID" value="MFC0350643.1"/>
    <property type="molecule type" value="Genomic_DNA"/>
</dbReference>
<dbReference type="InterPro" id="IPR000182">
    <property type="entry name" value="GNAT_dom"/>
</dbReference>
<dbReference type="SUPFAM" id="SSF55729">
    <property type="entry name" value="Acyl-CoA N-acyltransferases (Nat)"/>
    <property type="match status" value="1"/>
</dbReference>
<dbReference type="PANTHER" id="PTHR43420:SF47">
    <property type="entry name" value="N-ACETYLTRANSFERASE DOMAIN-CONTAINING PROTEIN"/>
    <property type="match status" value="1"/>
</dbReference>
<dbReference type="Pfam" id="PF00583">
    <property type="entry name" value="Acetyltransf_1"/>
    <property type="match status" value="1"/>
</dbReference>
<evidence type="ECO:0000259" key="3">
    <source>
        <dbReference type="PROSITE" id="PS51186"/>
    </source>
</evidence>
<comment type="caution">
    <text evidence="4">The sequence shown here is derived from an EMBL/GenBank/DDBJ whole genome shotgun (WGS) entry which is preliminary data.</text>
</comment>
<dbReference type="PROSITE" id="PS51186">
    <property type="entry name" value="GNAT"/>
    <property type="match status" value="1"/>
</dbReference>
<dbReference type="RefSeq" id="WP_390213121.1">
    <property type="nucleotide sequence ID" value="NZ_JBHLXJ010000013.1"/>
</dbReference>
<protein>
    <submittedName>
        <fullName evidence="4">GNAT family N-acetyltransferase</fullName>
        <ecNumber evidence="4">2.3.-.-</ecNumber>
    </submittedName>
</protein>